<feature type="transmembrane region" description="Helical" evidence="1">
    <location>
        <begin position="248"/>
        <end position="275"/>
    </location>
</feature>
<gene>
    <name evidence="2" type="ORF">EDS130_LOCUS4755</name>
    <name evidence="3" type="ORF">XAT740_LOCUS19892</name>
</gene>
<keyword evidence="1" id="KW-1133">Transmembrane helix</keyword>
<evidence type="ECO:0000256" key="1">
    <source>
        <dbReference type="SAM" id="Phobius"/>
    </source>
</evidence>
<dbReference type="AlphaFoldDB" id="A0A814RDM4"/>
<feature type="transmembrane region" description="Helical" evidence="1">
    <location>
        <begin position="179"/>
        <end position="198"/>
    </location>
</feature>
<dbReference type="SUPFAM" id="SSF81321">
    <property type="entry name" value="Family A G protein-coupled receptor-like"/>
    <property type="match status" value="1"/>
</dbReference>
<accession>A0A814RDM4</accession>
<dbReference type="Proteomes" id="UP000663852">
    <property type="component" value="Unassembled WGS sequence"/>
</dbReference>
<dbReference type="Gene3D" id="1.20.1070.10">
    <property type="entry name" value="Rhodopsin 7-helix transmembrane proteins"/>
    <property type="match status" value="1"/>
</dbReference>
<evidence type="ECO:0000313" key="3">
    <source>
        <dbReference type="EMBL" id="CAF1130827.1"/>
    </source>
</evidence>
<feature type="transmembrane region" description="Helical" evidence="1">
    <location>
        <begin position="52"/>
        <end position="68"/>
    </location>
</feature>
<keyword evidence="4" id="KW-1185">Reference proteome</keyword>
<sequence>MSNLTDNLPAFLAFRLPRPLRFWYFLVANIASLTCTLFILYFLLFDVTLRRALNNHIIIVLLVLGFLYESFNVSWHIRSARFDQPYVYSIQISLFAWASIERHILIFHDRWMSTRIKRLLIHYAPIVVIIVYYFVFYSIIYFGTPCDRSFDGFLSGGVYAPCAFYLQTVGTWDLIVHEMIPTLIISFFSIALLLRVMLQKARMRQSLQWRKHRKMTVQLLSISVIYMLFNIPWVIFILGLTYGAPLEIVWPALICSKFILHNIVFLFPFVCCLSLPELRKRAKQMLLFRGRQHRVGLISMSKTRLRAQGATM</sequence>
<feature type="transmembrane region" description="Helical" evidence="1">
    <location>
        <begin position="219"/>
        <end position="242"/>
    </location>
</feature>
<dbReference type="EMBL" id="CAJNOJ010000012">
    <property type="protein sequence ID" value="CAF0799069.1"/>
    <property type="molecule type" value="Genomic_DNA"/>
</dbReference>
<dbReference type="EMBL" id="CAJNOR010001371">
    <property type="protein sequence ID" value="CAF1130827.1"/>
    <property type="molecule type" value="Genomic_DNA"/>
</dbReference>
<keyword evidence="1" id="KW-0472">Membrane</keyword>
<feature type="transmembrane region" description="Helical" evidence="1">
    <location>
        <begin position="88"/>
        <end position="107"/>
    </location>
</feature>
<evidence type="ECO:0000313" key="2">
    <source>
        <dbReference type="EMBL" id="CAF0799069.1"/>
    </source>
</evidence>
<feature type="transmembrane region" description="Helical" evidence="1">
    <location>
        <begin position="119"/>
        <end position="142"/>
    </location>
</feature>
<evidence type="ECO:0000313" key="4">
    <source>
        <dbReference type="Proteomes" id="UP000663828"/>
    </source>
</evidence>
<keyword evidence="1" id="KW-0812">Transmembrane</keyword>
<feature type="transmembrane region" description="Helical" evidence="1">
    <location>
        <begin position="22"/>
        <end position="45"/>
    </location>
</feature>
<dbReference type="Proteomes" id="UP000663828">
    <property type="component" value="Unassembled WGS sequence"/>
</dbReference>
<comment type="caution">
    <text evidence="3">The sequence shown here is derived from an EMBL/GenBank/DDBJ whole genome shotgun (WGS) entry which is preliminary data.</text>
</comment>
<organism evidence="3 4">
    <name type="scientific">Adineta ricciae</name>
    <name type="common">Rotifer</name>
    <dbReference type="NCBI Taxonomy" id="249248"/>
    <lineage>
        <taxon>Eukaryota</taxon>
        <taxon>Metazoa</taxon>
        <taxon>Spiralia</taxon>
        <taxon>Gnathifera</taxon>
        <taxon>Rotifera</taxon>
        <taxon>Eurotatoria</taxon>
        <taxon>Bdelloidea</taxon>
        <taxon>Adinetida</taxon>
        <taxon>Adinetidae</taxon>
        <taxon>Adineta</taxon>
    </lineage>
</organism>
<name>A0A814RDM4_ADIRI</name>
<reference evidence="3" key="1">
    <citation type="submission" date="2021-02" db="EMBL/GenBank/DDBJ databases">
        <authorList>
            <person name="Nowell W R."/>
        </authorList>
    </citation>
    <scope>NUCLEOTIDE SEQUENCE</scope>
</reference>
<protein>
    <submittedName>
        <fullName evidence="3">Uncharacterized protein</fullName>
    </submittedName>
</protein>
<proteinExistence type="predicted"/>